<organism evidence="1 2">
    <name type="scientific">Achromobacter insuavis AXX-A</name>
    <dbReference type="NCBI Taxonomy" id="1003200"/>
    <lineage>
        <taxon>Bacteria</taxon>
        <taxon>Pseudomonadati</taxon>
        <taxon>Pseudomonadota</taxon>
        <taxon>Betaproteobacteria</taxon>
        <taxon>Burkholderiales</taxon>
        <taxon>Alcaligenaceae</taxon>
        <taxon>Achromobacter</taxon>
    </lineage>
</organism>
<dbReference type="EMBL" id="AFRQ01000042">
    <property type="protein sequence ID" value="EGP46225.1"/>
    <property type="molecule type" value="Genomic_DNA"/>
</dbReference>
<proteinExistence type="predicted"/>
<protein>
    <submittedName>
        <fullName evidence="1">Uncharacterized protein</fullName>
    </submittedName>
</protein>
<gene>
    <name evidence="1" type="ORF">AXXA_11990</name>
</gene>
<evidence type="ECO:0000313" key="1">
    <source>
        <dbReference type="EMBL" id="EGP46225.1"/>
    </source>
</evidence>
<comment type="caution">
    <text evidence="1">The sequence shown here is derived from an EMBL/GenBank/DDBJ whole genome shotgun (WGS) entry which is preliminary data.</text>
</comment>
<evidence type="ECO:0000313" key="2">
    <source>
        <dbReference type="Proteomes" id="UP000004853"/>
    </source>
</evidence>
<dbReference type="HOGENOM" id="CLU_2968702_0_0_4"/>
<reference evidence="1 2" key="1">
    <citation type="submission" date="2011-06" db="EMBL/GenBank/DDBJ databases">
        <authorList>
            <person name="Bador J."/>
            <person name="Amoureux L."/>
            <person name="Neuwirth C."/>
        </authorList>
    </citation>
    <scope>NUCLEOTIDE SEQUENCE [LARGE SCALE GENOMIC DNA]</scope>
    <source>
        <strain evidence="1 2">AXX-A</strain>
    </source>
</reference>
<dbReference type="Proteomes" id="UP000004853">
    <property type="component" value="Unassembled WGS sequence"/>
</dbReference>
<name>F7T0D6_9BURK</name>
<dbReference type="AlphaFoldDB" id="F7T0D6"/>
<sequence length="58" mass="5897">MPAGILHGVIRARPGAIMGDMVAGQGYRQMNAGHGLAAVTNATGPTLARRARGRGSRA</sequence>
<accession>F7T0D6</accession>